<evidence type="ECO:0000313" key="1">
    <source>
        <dbReference type="EMBL" id="CAL1241207.1"/>
    </source>
</evidence>
<proteinExistence type="predicted"/>
<organism evidence="1 2">
    <name type="scientific">Candidatus Methylocalor cossyra</name>
    <dbReference type="NCBI Taxonomy" id="3108543"/>
    <lineage>
        <taxon>Bacteria</taxon>
        <taxon>Pseudomonadati</taxon>
        <taxon>Pseudomonadota</taxon>
        <taxon>Gammaproteobacteria</taxon>
        <taxon>Methylococcales</taxon>
        <taxon>Methylococcaceae</taxon>
        <taxon>Candidatus Methylocalor</taxon>
    </lineage>
</organism>
<dbReference type="Proteomes" id="UP001497493">
    <property type="component" value="Chromosome"/>
</dbReference>
<keyword evidence="2" id="KW-1185">Reference proteome</keyword>
<protein>
    <submittedName>
        <fullName evidence="1">Uncharacterized protein</fullName>
    </submittedName>
</protein>
<gene>
    <name evidence="1" type="ORF">MECH1_V1_2431</name>
</gene>
<reference evidence="1 2" key="1">
    <citation type="submission" date="2024-04" db="EMBL/GenBank/DDBJ databases">
        <authorList>
            <person name="Cremers G."/>
        </authorList>
    </citation>
    <scope>NUCLEOTIDE SEQUENCE [LARGE SCALE GENOMIC DNA]</scope>
    <source>
        <strain evidence="1">MeCH1-AG</strain>
    </source>
</reference>
<sequence>MSADGARLPWGRSALAEVGLGLDARGFSIPHSAPDSAS</sequence>
<evidence type="ECO:0000313" key="2">
    <source>
        <dbReference type="Proteomes" id="UP001497493"/>
    </source>
</evidence>
<accession>A0ABM9NKP8</accession>
<name>A0ABM9NKP8_9GAMM</name>
<dbReference type="EMBL" id="OZ026884">
    <property type="protein sequence ID" value="CAL1241207.1"/>
    <property type="molecule type" value="Genomic_DNA"/>
</dbReference>